<evidence type="ECO:0000313" key="2">
    <source>
        <dbReference type="EMBL" id="MBC5782875.1"/>
    </source>
</evidence>
<evidence type="ECO:0000256" key="1">
    <source>
        <dbReference type="SAM" id="SignalP"/>
    </source>
</evidence>
<sequence>MHLFPFARALLGSVAFLLAAGQAVAQSTCPPPAPTLETLKPEQVRADVRDRGFLWELTRDGRKSWLYGTVHVSRPEWLLPGRRVQAALQESEVLALELDPGDPELVRIFTAPGDAAREARVMAGLQPRLAKVAERECLPVAKLAAMRPILQVTTLGLQQSRRDGFHPELAVDAVLWGFMQRMGKPVVALETPAAQLEALTPATEADERVLVTRSLEEIESGADRRSMRRLLQAWADSDLPALASYEQWCECMETPQEQRYLRRINDERNGPIADRLLALHGSGKRFFAAVGALHMTGPQALPGLLRARGFEVRPVPPSRGNAP</sequence>
<dbReference type="InterPro" id="IPR002816">
    <property type="entry name" value="TraB/PrgY/GumN_fam"/>
</dbReference>
<dbReference type="PANTHER" id="PTHR40590">
    <property type="entry name" value="CYTOPLASMIC PROTEIN-RELATED"/>
    <property type="match status" value="1"/>
</dbReference>
<accession>A0A923SAK0</accession>
<proteinExistence type="predicted"/>
<dbReference type="PANTHER" id="PTHR40590:SF1">
    <property type="entry name" value="CYTOPLASMIC PROTEIN"/>
    <property type="match status" value="1"/>
</dbReference>
<feature type="chain" id="PRO_5036858679" evidence="1">
    <location>
        <begin position="26"/>
        <end position="323"/>
    </location>
</feature>
<reference evidence="2" key="1">
    <citation type="submission" date="2020-08" db="EMBL/GenBank/DDBJ databases">
        <title>Ramlibacter sp. USB13 16S ribosomal RNA gene genome sequencing and assembly.</title>
        <authorList>
            <person name="Kang M."/>
        </authorList>
    </citation>
    <scope>NUCLEOTIDE SEQUENCE</scope>
    <source>
        <strain evidence="2">USB13</strain>
    </source>
</reference>
<comment type="caution">
    <text evidence="2">The sequence shown here is derived from an EMBL/GenBank/DDBJ whole genome shotgun (WGS) entry which is preliminary data.</text>
</comment>
<keyword evidence="3" id="KW-1185">Reference proteome</keyword>
<keyword evidence="1" id="KW-0732">Signal</keyword>
<dbReference type="InterPro" id="IPR047111">
    <property type="entry name" value="YbaP-like"/>
</dbReference>
<evidence type="ECO:0000313" key="3">
    <source>
        <dbReference type="Proteomes" id="UP000608513"/>
    </source>
</evidence>
<name>A0A923SAK0_9BURK</name>
<dbReference type="EMBL" id="JACORT010000002">
    <property type="protein sequence ID" value="MBC5782875.1"/>
    <property type="molecule type" value="Genomic_DNA"/>
</dbReference>
<feature type="signal peptide" evidence="1">
    <location>
        <begin position="1"/>
        <end position="25"/>
    </location>
</feature>
<gene>
    <name evidence="2" type="ORF">H8N03_07940</name>
</gene>
<dbReference type="Proteomes" id="UP000608513">
    <property type="component" value="Unassembled WGS sequence"/>
</dbReference>
<dbReference type="CDD" id="cd14789">
    <property type="entry name" value="Tiki"/>
    <property type="match status" value="1"/>
</dbReference>
<dbReference type="RefSeq" id="WP_187075615.1">
    <property type="nucleotide sequence ID" value="NZ_JACORT010000002.1"/>
</dbReference>
<organism evidence="2 3">
    <name type="scientific">Ramlibacter cellulosilyticus</name>
    <dbReference type="NCBI Taxonomy" id="2764187"/>
    <lineage>
        <taxon>Bacteria</taxon>
        <taxon>Pseudomonadati</taxon>
        <taxon>Pseudomonadota</taxon>
        <taxon>Betaproteobacteria</taxon>
        <taxon>Burkholderiales</taxon>
        <taxon>Comamonadaceae</taxon>
        <taxon>Ramlibacter</taxon>
    </lineage>
</organism>
<dbReference type="Pfam" id="PF01963">
    <property type="entry name" value="TraB_PrgY_gumN"/>
    <property type="match status" value="1"/>
</dbReference>
<protein>
    <submittedName>
        <fullName evidence="2">TraB/GumN family protein</fullName>
    </submittedName>
</protein>
<dbReference type="AlphaFoldDB" id="A0A923SAK0"/>